<protein>
    <recommendedName>
        <fullName evidence="4">DUF306 domain-containing protein</fullName>
    </recommendedName>
</protein>
<evidence type="ECO:0000256" key="1">
    <source>
        <dbReference type="SAM" id="SignalP"/>
    </source>
</evidence>
<dbReference type="EMBL" id="CP007139">
    <property type="protein sequence ID" value="AIE86085.1"/>
    <property type="molecule type" value="Genomic_DNA"/>
</dbReference>
<dbReference type="KEGG" id="fgi:OP10G_2717"/>
<dbReference type="HOGENOM" id="CLU_1600271_0_0_0"/>
<reference evidence="2 3" key="1">
    <citation type="journal article" date="2014" name="PLoS ONE">
        <title>The first complete genome sequence of the class fimbriimonadia in the phylum armatimonadetes.</title>
        <authorList>
            <person name="Hu Z.Y."/>
            <person name="Wang Y.Z."/>
            <person name="Im W.T."/>
            <person name="Wang S.Y."/>
            <person name="Zhao G.P."/>
            <person name="Zheng H.J."/>
            <person name="Quan Z.X."/>
        </authorList>
    </citation>
    <scope>NUCLEOTIDE SEQUENCE [LARGE SCALE GENOMIC DNA]</scope>
    <source>
        <strain evidence="2">Gsoil 348</strain>
    </source>
</reference>
<keyword evidence="3" id="KW-1185">Reference proteome</keyword>
<organism evidence="2 3">
    <name type="scientific">Fimbriimonas ginsengisoli Gsoil 348</name>
    <dbReference type="NCBI Taxonomy" id="661478"/>
    <lineage>
        <taxon>Bacteria</taxon>
        <taxon>Bacillati</taxon>
        <taxon>Armatimonadota</taxon>
        <taxon>Fimbriimonadia</taxon>
        <taxon>Fimbriimonadales</taxon>
        <taxon>Fimbriimonadaceae</taxon>
        <taxon>Fimbriimonas</taxon>
    </lineage>
</organism>
<sequence>MNLSGVSARTLTIVKKSLAFSVLSVALVLAASGCKKAPTVEGKWKFKESASLSKLTGAQAEMAKSFIKSMALEFKKDKKYSMSGMVPMEGDWTLDDHTVTMKVTTIAGMSKDQAMQMAMKASPAQAKLLKSQQDKPTIATLSEDGKTLTLNDTTGKGSVVFERDGE</sequence>
<keyword evidence="1" id="KW-0732">Signal</keyword>
<dbReference type="STRING" id="661478.OP10G_2717"/>
<name>A0A068NTM6_FIMGI</name>
<evidence type="ECO:0000313" key="3">
    <source>
        <dbReference type="Proteomes" id="UP000027982"/>
    </source>
</evidence>
<evidence type="ECO:0000313" key="2">
    <source>
        <dbReference type="EMBL" id="AIE86085.1"/>
    </source>
</evidence>
<feature type="signal peptide" evidence="1">
    <location>
        <begin position="1"/>
        <end position="30"/>
    </location>
</feature>
<accession>A0A068NTM6</accession>
<evidence type="ECO:0008006" key="4">
    <source>
        <dbReference type="Google" id="ProtNLM"/>
    </source>
</evidence>
<dbReference type="AlphaFoldDB" id="A0A068NTM6"/>
<gene>
    <name evidence="2" type="ORF">OP10G_2717</name>
</gene>
<proteinExistence type="predicted"/>
<feature type="chain" id="PRO_5001653914" description="DUF306 domain-containing protein" evidence="1">
    <location>
        <begin position="31"/>
        <end position="166"/>
    </location>
</feature>
<dbReference type="Proteomes" id="UP000027982">
    <property type="component" value="Chromosome"/>
</dbReference>